<name>A0A0V1EGL6_TRIPS</name>
<comment type="caution">
    <text evidence="4">The sequence shown here is derived from an EMBL/GenBank/DDBJ whole genome shotgun (WGS) entry which is preliminary data.</text>
</comment>
<dbReference type="Pfam" id="PF23638">
    <property type="entry name" value="DUF7145"/>
    <property type="match status" value="2"/>
</dbReference>
<feature type="region of interest" description="Disordered" evidence="2">
    <location>
        <begin position="747"/>
        <end position="768"/>
    </location>
</feature>
<dbReference type="PANTHER" id="PTHR31017">
    <property type="entry name" value="LATE SECRETORY PATHWAY PROTEIN AVL9-RELATED"/>
    <property type="match status" value="1"/>
</dbReference>
<dbReference type="SUPFAM" id="SSF55550">
    <property type="entry name" value="SH2 domain"/>
    <property type="match status" value="1"/>
</dbReference>
<protein>
    <submittedName>
        <fullName evidence="4">Late secretory pathway protein AVL9-like protein</fullName>
    </submittedName>
</protein>
<dbReference type="Proteomes" id="UP000054632">
    <property type="component" value="Unassembled WGS sequence"/>
</dbReference>
<sequence length="1828" mass="206611">LSICSIKLRIVLLLMHDVPMEESHSEKINVKAAYLEIVSSPDGHFLENWPTLLSKLQCTDLRDSICEARLRYCAVMKLFIRGSKMPPVKHQLQLQYVRPLVLHCVNSTPDGLNILALRCLKMLLLLYTDSCQRLAQKICEFTVPKLISNDDHIRQCAVDVYTLFLKLPRNNSIKQGVQYTETMRSLLASVYQTLKRAVHNNVNENDLDERLGNVVPELDFNDLEDAEQLRGVASALDCLCHLLDQYTPTAVIAVPVEELLAVIFYGVNCILSKNTTCSRENRHLFQKFFRLFDVMVSVTNIHYAPYSAGTIVMLNRWMGEQCTGVYGIKSCELKSTVYLSLEVLARHVGVGSGLHDRFAFLYRTGLGDMLSHLKLICVSLFDLEQLFNQTVPVSTVCSSDVFDSCARFLQTSVQRFGNLIPAEQYNMAQVMIWRALFEMRRNGCFTDTTVSSRLMLHRLLNTFLLHPHPRCPSLTNIAIGLLKMTVDDQNDQIRSLSAEGLTICERITKPLVPSLESISIGDLEVLNTTSSQDQQRRLHWRSRYSNDYLSTRNSESQQWQHQKGSYSMQNGCNSMSEEFGLSEDDEVEGEYDCSASNNEDDPVQNVVSFVETQNTTVEQRVDKPNEPVDLVSSSFVNAVNNDQSLVGYVEQLIADSVSDMSDNVEDVVVTDDISFQQHFENEVELRFASDQLENMNATTEFNTLIVTEHQDNDELRKSPLSTILSAATLDQQDLYYPMLEERFLISNDDPSEDVSDSSEMRSSETVSKDVEEDASLYIGKKQRLEKRSMDDKLCLEKNLNTNRGELCQLENGAIGEIPYFGLQQTAPLALNQLAAYLGQTSTGVAMFSLCQPGTYAIYLDINNHFDPKLILRDNQDRLSLFTINQESNGYFWLLLEDIDRTFRTVGQLIDFHIQLKQPLKASDGDEIFLEKPAVNVGSQFEICVENAKKTSDLSYFYKAGQLDKVLSCLVSSGDYLLYEDESNEFGCRLYVKWDGNVKEIKPALHNGRLALPAGCSQQHVETVHSLDQWIKALVVGSFDVDNVQLNRPVRLNGTDSPIQFISAMPGHCPPPMVFYQLLYYHGQLERDAVKLLLKNAGDFLLYMDKWNLKLAVAEQSNDGNNDLSYCEIAVECSAEGYFYLTPVDIPLRKATVGELISFYQRLAFPITIQKFGENSVILPVLQRGIVRKDVNDEISLETCKNPSELSYYHGQMSDDDAMKLLQKNGDYLIRTNAKGEFSVTALWAECLFDIVVEKEKLQGDTFAYKLMKKDNASEPDEFVSTVDEWVKSLVRGKVIIDDAVEHVYPAINGKTEIADDDLPTLWKTLPSLALPDGAHNHDADFVYFHLPDLSNPNSTVYGVSYVRQIAAEDLREKSNDITRSTVQKSICALSSSPLYGLLMPKLESISKVYFEQGDFKQTELLAEMFHNINATIDSTTLCGQQPNFGLSVRELLHTYRHRTLMLFKLVLLEKRIFFNISPVGSLCSNILALISLFPRMIDFGISHSASYSPLLEESILKSDEMNSLKEDDNDNSPPLNTNNNDEDDDHVGGGGELTSECKRDFENCHLSNSTIATELPLDAYGFPLAIFTKGSVLHPYLSLPYMDWLESDHVRAYVIGFTNTLFKQRKELFDAMITIDEENGIDIEIADVRLRRLLVLSAADLRFIDGVLKTAFQEDSSISQFTKWEGGDEWIRFQFSQYLISLLLTAASDDTSNYDDFNAAFVHSYKATHNFLLWHSGGFHKQMNFPAGHICRGQLNFADFKLRFTHTIESSDQARKLQHALNTTGNFVNQTGKAVGTEVCFETSSIILHPVLLNAATLLHNVIEFTYE</sequence>
<dbReference type="InterPro" id="IPR036860">
    <property type="entry name" value="SH2_dom_sf"/>
</dbReference>
<dbReference type="Gene3D" id="3.30.505.10">
    <property type="entry name" value="SH2 domain"/>
    <property type="match status" value="1"/>
</dbReference>
<dbReference type="PANTHER" id="PTHR31017:SF1">
    <property type="entry name" value="LATE SECRETORY PATHWAY PROTEIN AVL9 HOMOLOG"/>
    <property type="match status" value="1"/>
</dbReference>
<dbReference type="GO" id="GO:0005737">
    <property type="term" value="C:cytoplasm"/>
    <property type="evidence" value="ECO:0007669"/>
    <property type="project" value="TreeGrafter"/>
</dbReference>
<proteinExistence type="inferred from homology"/>
<evidence type="ECO:0000313" key="5">
    <source>
        <dbReference type="Proteomes" id="UP000054632"/>
    </source>
</evidence>
<reference evidence="4 5" key="1">
    <citation type="submission" date="2015-01" db="EMBL/GenBank/DDBJ databases">
        <title>Evolution of Trichinella species and genotypes.</title>
        <authorList>
            <person name="Korhonen P.K."/>
            <person name="Edoardo P."/>
            <person name="Giuseppe L.R."/>
            <person name="Gasser R.B."/>
        </authorList>
    </citation>
    <scope>NUCLEOTIDE SEQUENCE [LARGE SCALE GENOMIC DNA]</scope>
    <source>
        <strain evidence="4">ISS13</strain>
    </source>
</reference>
<dbReference type="EMBL" id="JYDR01000039">
    <property type="protein sequence ID" value="KRY72944.1"/>
    <property type="molecule type" value="Genomic_DNA"/>
</dbReference>
<dbReference type="PROSITE" id="PS50211">
    <property type="entry name" value="DENN"/>
    <property type="match status" value="1"/>
</dbReference>
<dbReference type="InterPro" id="IPR037516">
    <property type="entry name" value="Tripartite_DENN"/>
</dbReference>
<gene>
    <name evidence="4" type="primary">AVL9</name>
    <name evidence="4" type="ORF">T4A_3955</name>
</gene>
<dbReference type="InterPro" id="IPR016024">
    <property type="entry name" value="ARM-type_fold"/>
</dbReference>
<feature type="non-terminal residue" evidence="4">
    <location>
        <position position="1828"/>
    </location>
</feature>
<dbReference type="Pfam" id="PF09794">
    <property type="entry name" value="Avl9"/>
    <property type="match status" value="1"/>
</dbReference>
<feature type="compositionally biased region" description="Basic and acidic residues" evidence="2">
    <location>
        <begin position="758"/>
        <end position="768"/>
    </location>
</feature>
<dbReference type="InterPro" id="IPR055491">
    <property type="entry name" value="DUF7063"/>
</dbReference>
<feature type="region of interest" description="Disordered" evidence="2">
    <location>
        <begin position="1522"/>
        <end position="1552"/>
    </location>
</feature>
<evidence type="ECO:0000313" key="4">
    <source>
        <dbReference type="EMBL" id="KRY72944.1"/>
    </source>
</evidence>
<feature type="non-terminal residue" evidence="4">
    <location>
        <position position="1"/>
    </location>
</feature>
<dbReference type="InterPro" id="IPR018307">
    <property type="entry name" value="ABL9/DENND6_dom"/>
</dbReference>
<accession>A0A0V1EGL6</accession>
<evidence type="ECO:0000259" key="3">
    <source>
        <dbReference type="PROSITE" id="PS50211"/>
    </source>
</evidence>
<dbReference type="InterPro" id="IPR051731">
    <property type="entry name" value="DENND11/AVL9_GEFs"/>
</dbReference>
<feature type="domain" description="UDENN" evidence="3">
    <location>
        <begin position="1280"/>
        <end position="1686"/>
    </location>
</feature>
<dbReference type="Pfam" id="PF23205">
    <property type="entry name" value="DUF7063"/>
    <property type="match status" value="2"/>
</dbReference>
<evidence type="ECO:0000256" key="1">
    <source>
        <dbReference type="ARBA" id="ARBA00038178"/>
    </source>
</evidence>
<dbReference type="SUPFAM" id="SSF48371">
    <property type="entry name" value="ARM repeat"/>
    <property type="match status" value="1"/>
</dbReference>
<dbReference type="InterPro" id="IPR055569">
    <property type="entry name" value="DUF7145"/>
</dbReference>
<evidence type="ECO:0000256" key="2">
    <source>
        <dbReference type="SAM" id="MobiDB-lite"/>
    </source>
</evidence>
<organism evidence="4 5">
    <name type="scientific">Trichinella pseudospiralis</name>
    <name type="common">Parasitic roundworm</name>
    <dbReference type="NCBI Taxonomy" id="6337"/>
    <lineage>
        <taxon>Eukaryota</taxon>
        <taxon>Metazoa</taxon>
        <taxon>Ecdysozoa</taxon>
        <taxon>Nematoda</taxon>
        <taxon>Enoplea</taxon>
        <taxon>Dorylaimia</taxon>
        <taxon>Trichinellida</taxon>
        <taxon>Trichinellidae</taxon>
        <taxon>Trichinella</taxon>
    </lineage>
</organism>
<comment type="similarity">
    <text evidence="1">Belongs to the AVL9 family.</text>
</comment>